<organism evidence="9 10">
    <name type="scientific">Candidatus Buchananbacteria bacterium RIFCSPHIGHO2_01_FULL_47_11b</name>
    <dbReference type="NCBI Taxonomy" id="1797537"/>
    <lineage>
        <taxon>Bacteria</taxon>
        <taxon>Candidatus Buchananiibacteriota</taxon>
    </lineage>
</organism>
<evidence type="ECO:0000259" key="8">
    <source>
        <dbReference type="SMART" id="SM01383"/>
    </source>
</evidence>
<accession>A0A1G1Y349</accession>
<sequence>MAIKIYKPTTPGRRQTSVDSFSDLDKKRPEKKLVTIKKRTGGRNQSGKITVRHRGGGAKQYYRMIDFHRERFDQPATVEAIEYDPNRNARIALVTYEDGEKRYIIAPGQLKAGDQVVSSKQRTDIKPGNRMPLEHVPLGMEVFNIEITPGKGAQLVRSAGNTAKLMAVEGRYATLRMPSGEVRMIPRGSMATIGQVSNADAMHIRVGKAGRMRHMGVRPTVRGKAMNPVDHPHGGGEGHNPIGMKNPKTPWGKKALGVLTRPRNKYSDKLIIRRRPNKRKKK</sequence>
<dbReference type="InterPro" id="IPR002171">
    <property type="entry name" value="Ribosomal_uL2"/>
</dbReference>
<dbReference type="InterPro" id="IPR008991">
    <property type="entry name" value="Translation_prot_SH3-like_sf"/>
</dbReference>
<dbReference type="PANTHER" id="PTHR13691">
    <property type="entry name" value="RIBOSOMAL PROTEIN L2"/>
    <property type="match status" value="1"/>
</dbReference>
<proteinExistence type="inferred from homology"/>
<comment type="subunit">
    <text evidence="5">Part of the 50S ribosomal subunit. Forms a bridge to the 30S subunit in the 70S ribosome.</text>
</comment>
<dbReference type="GO" id="GO:0002181">
    <property type="term" value="P:cytoplasmic translation"/>
    <property type="evidence" value="ECO:0007669"/>
    <property type="project" value="TreeGrafter"/>
</dbReference>
<dbReference type="EMBL" id="MHIG01000030">
    <property type="protein sequence ID" value="OGY46614.1"/>
    <property type="molecule type" value="Genomic_DNA"/>
</dbReference>
<dbReference type="SUPFAM" id="SSF50104">
    <property type="entry name" value="Translation proteins SH3-like domain"/>
    <property type="match status" value="1"/>
</dbReference>
<reference evidence="9 10" key="1">
    <citation type="journal article" date="2016" name="Nat. Commun.">
        <title>Thousands of microbial genomes shed light on interconnected biogeochemical processes in an aquifer system.</title>
        <authorList>
            <person name="Anantharaman K."/>
            <person name="Brown C.T."/>
            <person name="Hug L.A."/>
            <person name="Sharon I."/>
            <person name="Castelle C.J."/>
            <person name="Probst A.J."/>
            <person name="Thomas B.C."/>
            <person name="Singh A."/>
            <person name="Wilkins M.J."/>
            <person name="Karaoz U."/>
            <person name="Brodie E.L."/>
            <person name="Williams K.H."/>
            <person name="Hubbard S.S."/>
            <person name="Banfield J.F."/>
        </authorList>
    </citation>
    <scope>NUCLEOTIDE SEQUENCE [LARGE SCALE GENOMIC DNA]</scope>
</reference>
<dbReference type="AlphaFoldDB" id="A0A1G1Y349"/>
<dbReference type="SMART" id="SM01383">
    <property type="entry name" value="Ribosomal_L2"/>
    <property type="match status" value="1"/>
</dbReference>
<gene>
    <name evidence="5" type="primary">rplB</name>
    <name evidence="9" type="ORF">A2840_01710</name>
</gene>
<dbReference type="GO" id="GO:0016740">
    <property type="term" value="F:transferase activity"/>
    <property type="evidence" value="ECO:0007669"/>
    <property type="project" value="InterPro"/>
</dbReference>
<dbReference type="Pfam" id="PF03947">
    <property type="entry name" value="Ribosomal_L2_C"/>
    <property type="match status" value="1"/>
</dbReference>
<dbReference type="SMART" id="SM01382">
    <property type="entry name" value="Ribosomal_L2_C"/>
    <property type="match status" value="1"/>
</dbReference>
<evidence type="ECO:0000256" key="1">
    <source>
        <dbReference type="ARBA" id="ARBA00005636"/>
    </source>
</evidence>
<dbReference type="NCBIfam" id="TIGR01171">
    <property type="entry name" value="rplB_bact"/>
    <property type="match status" value="1"/>
</dbReference>
<dbReference type="Proteomes" id="UP000178385">
    <property type="component" value="Unassembled WGS sequence"/>
</dbReference>
<dbReference type="FunFam" id="4.10.950.10:FF:000001">
    <property type="entry name" value="50S ribosomal protein L2"/>
    <property type="match status" value="1"/>
</dbReference>
<comment type="similarity">
    <text evidence="1 5">Belongs to the universal ribosomal protein uL2 family.</text>
</comment>
<feature type="compositionally biased region" description="Basic residues" evidence="6">
    <location>
        <begin position="272"/>
        <end position="282"/>
    </location>
</feature>
<evidence type="ECO:0000256" key="4">
    <source>
        <dbReference type="ARBA" id="ARBA00035242"/>
    </source>
</evidence>
<dbReference type="InterPro" id="IPR012340">
    <property type="entry name" value="NA-bd_OB-fold"/>
</dbReference>
<dbReference type="FunFam" id="2.30.30.30:FF:000001">
    <property type="entry name" value="50S ribosomal protein L2"/>
    <property type="match status" value="1"/>
</dbReference>
<dbReference type="SUPFAM" id="SSF50249">
    <property type="entry name" value="Nucleic acid-binding proteins"/>
    <property type="match status" value="1"/>
</dbReference>
<evidence type="ECO:0000313" key="9">
    <source>
        <dbReference type="EMBL" id="OGY46614.1"/>
    </source>
</evidence>
<keyword evidence="5" id="KW-0694">RNA-binding</keyword>
<evidence type="ECO:0000259" key="7">
    <source>
        <dbReference type="SMART" id="SM01382"/>
    </source>
</evidence>
<feature type="domain" description="Large ribosomal subunit protein uL2 C-terminal" evidence="7">
    <location>
        <begin position="125"/>
        <end position="254"/>
    </location>
</feature>
<dbReference type="GO" id="GO:0019843">
    <property type="term" value="F:rRNA binding"/>
    <property type="evidence" value="ECO:0007669"/>
    <property type="project" value="UniProtKB-UniRule"/>
</dbReference>
<comment type="caution">
    <text evidence="9">The sequence shown here is derived from an EMBL/GenBank/DDBJ whole genome shotgun (WGS) entry which is preliminary data.</text>
</comment>
<evidence type="ECO:0000256" key="3">
    <source>
        <dbReference type="ARBA" id="ARBA00023274"/>
    </source>
</evidence>
<dbReference type="GO" id="GO:0015934">
    <property type="term" value="C:large ribosomal subunit"/>
    <property type="evidence" value="ECO:0007669"/>
    <property type="project" value="InterPro"/>
</dbReference>
<feature type="region of interest" description="Disordered" evidence="6">
    <location>
        <begin position="1"/>
        <end position="24"/>
    </location>
</feature>
<dbReference type="HAMAP" id="MF_01320_B">
    <property type="entry name" value="Ribosomal_uL2_B"/>
    <property type="match status" value="1"/>
</dbReference>
<evidence type="ECO:0000256" key="6">
    <source>
        <dbReference type="SAM" id="MobiDB-lite"/>
    </source>
</evidence>
<dbReference type="FunFam" id="2.40.50.140:FF:000003">
    <property type="entry name" value="50S ribosomal protein L2"/>
    <property type="match status" value="1"/>
</dbReference>
<keyword evidence="2 5" id="KW-0689">Ribosomal protein</keyword>
<evidence type="ECO:0000256" key="2">
    <source>
        <dbReference type="ARBA" id="ARBA00022980"/>
    </source>
</evidence>
<feature type="region of interest" description="Disordered" evidence="6">
    <location>
        <begin position="222"/>
        <end position="282"/>
    </location>
</feature>
<dbReference type="GO" id="GO:0003735">
    <property type="term" value="F:structural constituent of ribosome"/>
    <property type="evidence" value="ECO:0007669"/>
    <property type="project" value="InterPro"/>
</dbReference>
<keyword evidence="3 5" id="KW-0687">Ribonucleoprotein</keyword>
<dbReference type="Pfam" id="PF00181">
    <property type="entry name" value="Ribosomal_L2_N"/>
    <property type="match status" value="1"/>
</dbReference>
<dbReference type="Gene3D" id="2.30.30.30">
    <property type="match status" value="1"/>
</dbReference>
<dbReference type="InterPro" id="IPR014722">
    <property type="entry name" value="Rib_uL2_dom2"/>
</dbReference>
<dbReference type="Gene3D" id="2.40.50.140">
    <property type="entry name" value="Nucleic acid-binding proteins"/>
    <property type="match status" value="1"/>
</dbReference>
<dbReference type="InterPro" id="IPR022669">
    <property type="entry name" value="Ribosomal_uL2_C"/>
</dbReference>
<protein>
    <recommendedName>
        <fullName evidence="4 5">Large ribosomal subunit protein uL2</fullName>
    </recommendedName>
</protein>
<dbReference type="InterPro" id="IPR005880">
    <property type="entry name" value="Ribosomal_uL2_bac/org-type"/>
</dbReference>
<evidence type="ECO:0000256" key="5">
    <source>
        <dbReference type="HAMAP-Rule" id="MF_01320"/>
    </source>
</evidence>
<name>A0A1G1Y349_9BACT</name>
<feature type="domain" description="Large ribosomal subunit protein uL2 RNA-binding" evidence="8">
    <location>
        <begin position="42"/>
        <end position="118"/>
    </location>
</feature>
<keyword evidence="5" id="KW-0699">rRNA-binding</keyword>
<dbReference type="PIRSF" id="PIRSF002158">
    <property type="entry name" value="Ribosomal_L2"/>
    <property type="match status" value="1"/>
</dbReference>
<comment type="function">
    <text evidence="5">One of the primary rRNA binding proteins. Required for association of the 30S and 50S subunits to form the 70S ribosome, for tRNA binding and peptide bond formation. It has been suggested to have peptidyltransferase activity; this is somewhat controversial. Makes several contacts with the 16S rRNA in the 70S ribosome.</text>
</comment>
<dbReference type="InterPro" id="IPR022666">
    <property type="entry name" value="Ribosomal_uL2_RNA-bd_dom"/>
</dbReference>
<evidence type="ECO:0000313" key="10">
    <source>
        <dbReference type="Proteomes" id="UP000178385"/>
    </source>
</evidence>
<dbReference type="InterPro" id="IPR014726">
    <property type="entry name" value="Ribosomal_uL2_dom3"/>
</dbReference>
<dbReference type="Gene3D" id="4.10.950.10">
    <property type="entry name" value="Ribosomal protein L2, domain 3"/>
    <property type="match status" value="1"/>
</dbReference>
<dbReference type="PANTHER" id="PTHR13691:SF5">
    <property type="entry name" value="LARGE RIBOSOMAL SUBUNIT PROTEIN UL2M"/>
    <property type="match status" value="1"/>
</dbReference>